<dbReference type="GO" id="GO:0045717">
    <property type="term" value="P:negative regulation of fatty acid biosynthetic process"/>
    <property type="evidence" value="ECO:0007669"/>
    <property type="project" value="UniProtKB-ARBA"/>
</dbReference>
<dbReference type="Gene3D" id="1.10.510.10">
    <property type="entry name" value="Transferase(Phosphotransferase) domain 1"/>
    <property type="match status" value="1"/>
</dbReference>
<feature type="transmembrane region" description="Helical" evidence="10">
    <location>
        <begin position="441"/>
        <end position="462"/>
    </location>
</feature>
<dbReference type="InterPro" id="IPR005543">
    <property type="entry name" value="PASTA_dom"/>
</dbReference>
<evidence type="ECO:0000256" key="7">
    <source>
        <dbReference type="ARBA" id="ARBA00047899"/>
    </source>
</evidence>
<evidence type="ECO:0000256" key="8">
    <source>
        <dbReference type="ARBA" id="ARBA00048679"/>
    </source>
</evidence>
<evidence type="ECO:0000256" key="5">
    <source>
        <dbReference type="ARBA" id="ARBA00022777"/>
    </source>
</evidence>
<feature type="domain" description="PASTA" evidence="12">
    <location>
        <begin position="670"/>
        <end position="729"/>
    </location>
</feature>
<keyword evidence="10" id="KW-0472">Membrane</keyword>
<evidence type="ECO:0000256" key="3">
    <source>
        <dbReference type="ARBA" id="ARBA00022679"/>
    </source>
</evidence>
<dbReference type="PROSITE" id="PS51178">
    <property type="entry name" value="PASTA"/>
    <property type="match status" value="4"/>
</dbReference>
<dbReference type="GO" id="GO:0004674">
    <property type="term" value="F:protein serine/threonine kinase activity"/>
    <property type="evidence" value="ECO:0007669"/>
    <property type="project" value="UniProtKB-KW"/>
</dbReference>
<feature type="domain" description="PASTA" evidence="12">
    <location>
        <begin position="531"/>
        <end position="599"/>
    </location>
</feature>
<evidence type="ECO:0000259" key="12">
    <source>
        <dbReference type="PROSITE" id="PS51178"/>
    </source>
</evidence>
<dbReference type="FunFam" id="1.10.510.10:FF:000021">
    <property type="entry name" value="Serine/threonine protein kinase"/>
    <property type="match status" value="1"/>
</dbReference>
<dbReference type="FunFam" id="3.30.200.20:FF:000035">
    <property type="entry name" value="Serine/threonine protein kinase Stk1"/>
    <property type="match status" value="1"/>
</dbReference>
<dbReference type="SMART" id="SM00220">
    <property type="entry name" value="S_TKc"/>
    <property type="match status" value="1"/>
</dbReference>
<comment type="catalytic activity">
    <reaction evidence="8">
        <text>L-seryl-[protein] + ATP = O-phospho-L-seryl-[protein] + ADP + H(+)</text>
        <dbReference type="Rhea" id="RHEA:17989"/>
        <dbReference type="Rhea" id="RHEA-COMP:9863"/>
        <dbReference type="Rhea" id="RHEA-COMP:11604"/>
        <dbReference type="ChEBI" id="CHEBI:15378"/>
        <dbReference type="ChEBI" id="CHEBI:29999"/>
        <dbReference type="ChEBI" id="CHEBI:30616"/>
        <dbReference type="ChEBI" id="CHEBI:83421"/>
        <dbReference type="ChEBI" id="CHEBI:456216"/>
        <dbReference type="EC" id="2.7.11.1"/>
    </reaction>
</comment>
<keyword evidence="4" id="KW-0547">Nucleotide-binding</keyword>
<keyword evidence="5 13" id="KW-0418">Kinase</keyword>
<dbReference type="Gene3D" id="3.30.200.20">
    <property type="entry name" value="Phosphorylase Kinase, domain 1"/>
    <property type="match status" value="1"/>
</dbReference>
<keyword evidence="6" id="KW-0067">ATP-binding</keyword>
<feature type="domain" description="PASTA" evidence="12">
    <location>
        <begin position="464"/>
        <end position="530"/>
    </location>
</feature>
<keyword evidence="3" id="KW-0808">Transferase</keyword>
<keyword evidence="14" id="KW-1185">Reference proteome</keyword>
<gene>
    <name evidence="13" type="ORF">SAMN05192558_103123</name>
</gene>
<keyword evidence="2 13" id="KW-0723">Serine/threonine-protein kinase</keyword>
<dbReference type="PROSITE" id="PS50011">
    <property type="entry name" value="PROTEIN_KINASE_DOM"/>
    <property type="match status" value="1"/>
</dbReference>
<dbReference type="Proteomes" id="UP000199651">
    <property type="component" value="Unassembled WGS sequence"/>
</dbReference>
<accession>A0A1H0JLS8</accession>
<dbReference type="EC" id="2.7.11.1" evidence="1"/>
<evidence type="ECO:0000256" key="4">
    <source>
        <dbReference type="ARBA" id="ARBA00022741"/>
    </source>
</evidence>
<feature type="region of interest" description="Disordered" evidence="9">
    <location>
        <begin position="394"/>
        <end position="439"/>
    </location>
</feature>
<dbReference type="PROSITE" id="PS00108">
    <property type="entry name" value="PROTEIN_KINASE_ST"/>
    <property type="match status" value="1"/>
</dbReference>
<dbReference type="AlphaFoldDB" id="A0A1H0JLS8"/>
<keyword evidence="10" id="KW-0812">Transmembrane</keyword>
<dbReference type="Pfam" id="PF00069">
    <property type="entry name" value="Pkinase"/>
    <property type="match status" value="1"/>
</dbReference>
<evidence type="ECO:0000313" key="13">
    <source>
        <dbReference type="EMBL" id="SDO44331.1"/>
    </source>
</evidence>
<evidence type="ECO:0000256" key="6">
    <source>
        <dbReference type="ARBA" id="ARBA00022840"/>
    </source>
</evidence>
<dbReference type="Pfam" id="PF03793">
    <property type="entry name" value="PASTA"/>
    <property type="match status" value="4"/>
</dbReference>
<evidence type="ECO:0000256" key="10">
    <source>
        <dbReference type="SAM" id="Phobius"/>
    </source>
</evidence>
<feature type="domain" description="Protein kinase" evidence="11">
    <location>
        <begin position="34"/>
        <end position="291"/>
    </location>
</feature>
<dbReference type="SMART" id="SM00740">
    <property type="entry name" value="PASTA"/>
    <property type="match status" value="4"/>
</dbReference>
<dbReference type="EMBL" id="FNJB01000003">
    <property type="protein sequence ID" value="SDO44331.1"/>
    <property type="molecule type" value="Genomic_DNA"/>
</dbReference>
<evidence type="ECO:0000256" key="1">
    <source>
        <dbReference type="ARBA" id="ARBA00012513"/>
    </source>
</evidence>
<dbReference type="SUPFAM" id="SSF56112">
    <property type="entry name" value="Protein kinase-like (PK-like)"/>
    <property type="match status" value="1"/>
</dbReference>
<feature type="compositionally biased region" description="Low complexity" evidence="9">
    <location>
        <begin position="413"/>
        <end position="424"/>
    </location>
</feature>
<protein>
    <recommendedName>
        <fullName evidence="1">non-specific serine/threonine protein kinase</fullName>
        <ecNumber evidence="1">2.7.11.1</ecNumber>
    </recommendedName>
</protein>
<dbReference type="InterPro" id="IPR008271">
    <property type="entry name" value="Ser/Thr_kinase_AS"/>
</dbReference>
<evidence type="ECO:0000256" key="2">
    <source>
        <dbReference type="ARBA" id="ARBA00022527"/>
    </source>
</evidence>
<comment type="catalytic activity">
    <reaction evidence="7">
        <text>L-threonyl-[protein] + ATP = O-phospho-L-threonyl-[protein] + ADP + H(+)</text>
        <dbReference type="Rhea" id="RHEA:46608"/>
        <dbReference type="Rhea" id="RHEA-COMP:11060"/>
        <dbReference type="Rhea" id="RHEA-COMP:11605"/>
        <dbReference type="ChEBI" id="CHEBI:15378"/>
        <dbReference type="ChEBI" id="CHEBI:30013"/>
        <dbReference type="ChEBI" id="CHEBI:30616"/>
        <dbReference type="ChEBI" id="CHEBI:61977"/>
        <dbReference type="ChEBI" id="CHEBI:456216"/>
        <dbReference type="EC" id="2.7.11.1"/>
    </reaction>
</comment>
<proteinExistence type="predicted"/>
<evidence type="ECO:0000256" key="9">
    <source>
        <dbReference type="SAM" id="MobiDB-lite"/>
    </source>
</evidence>
<dbReference type="OrthoDB" id="9762169at2"/>
<reference evidence="14" key="1">
    <citation type="submission" date="2016-10" db="EMBL/GenBank/DDBJ databases">
        <authorList>
            <person name="Varghese N."/>
            <person name="Submissions S."/>
        </authorList>
    </citation>
    <scope>NUCLEOTIDE SEQUENCE [LARGE SCALE GENOMIC DNA]</scope>
    <source>
        <strain evidence="14">IBRC-M 10655</strain>
    </source>
</reference>
<sequence length="729" mass="76380">MDGGRHARRRGSVRSTTVADKGPGLIGALLEQRYRVDALLARGGMSAVYRGLDTRLDRPVAIKVMDSRFADDKSFVERFEREARSAAKIHHPNVVAVHDQGLDGEHVYLVMELVSGGTLRDLLAQRGTLPAPLAVAIMEPVLAALGAAHEAGLIHRDVKPENVLIGAGGVVKVADFGLVRAVASPGTTKSSVILGTVSYLSPEQVEAGTATARGDVYSAGIVFYEMLTGSTPYNGDNALSVAYRHVNEDMPAPGSSTPGIPALLDDLVVRATRRDPESRPADGAAFLRELRSVREQLALPRMRVPVVEAPPIDVAAPVPPAEVAAPVGEDSTRSVAPVLADPEATVRNMPVPNLAVPPPDATVMRQAPTGFSGGGPQGTRAMLRSDLEKVIDSAAANPMPPTGPHPVPHHVGPHSGPIHSGPIHAGPPPPPPPPPSRTKKIIGWGVAGAVVLAVLVTSLWWFTSGRYTEVPLVQGKDSATAEQAIRAADLNPNVTTVRHNDIAAGEVIGTEPGGGTEALRGDEVKLIVSAGRPVVPDVAAGSTVEQAEQLVRAAELQPQRDDGKNVFDEQVAKGTVVRLDPPPGTKLQLGQRVIIVLSKGPAPKPVPDVRNKTREEAFKALQDQGFEPFDGTAEFSADVEGGRVIRTDPAPGTKIAPDASKRVAVVVSNAVTVPDLSNKTVPDAQATLAPLGLELDLGVFTNPNGIIRAQNPPPGTKVQRGTKIGAFAF</sequence>
<dbReference type="InterPro" id="IPR011009">
    <property type="entry name" value="Kinase-like_dom_sf"/>
</dbReference>
<dbReference type="CDD" id="cd14014">
    <property type="entry name" value="STKc_PknB_like"/>
    <property type="match status" value="1"/>
</dbReference>
<evidence type="ECO:0000259" key="11">
    <source>
        <dbReference type="PROSITE" id="PS50011"/>
    </source>
</evidence>
<feature type="domain" description="PASTA" evidence="12">
    <location>
        <begin position="600"/>
        <end position="669"/>
    </location>
</feature>
<dbReference type="PANTHER" id="PTHR43289:SF34">
    <property type="entry name" value="SERINE_THREONINE-PROTEIN KINASE YBDM-RELATED"/>
    <property type="match status" value="1"/>
</dbReference>
<name>A0A1H0JLS8_9PSEU</name>
<dbReference type="InterPro" id="IPR000719">
    <property type="entry name" value="Prot_kinase_dom"/>
</dbReference>
<dbReference type="GO" id="GO:0005524">
    <property type="term" value="F:ATP binding"/>
    <property type="evidence" value="ECO:0007669"/>
    <property type="project" value="UniProtKB-KW"/>
</dbReference>
<keyword evidence="10" id="KW-1133">Transmembrane helix</keyword>
<feature type="compositionally biased region" description="Pro residues" evidence="9">
    <location>
        <begin position="425"/>
        <end position="436"/>
    </location>
</feature>
<evidence type="ECO:0000313" key="14">
    <source>
        <dbReference type="Proteomes" id="UP000199651"/>
    </source>
</evidence>
<dbReference type="STRING" id="504798.SAMN05421871_102926"/>
<dbReference type="CDD" id="cd06577">
    <property type="entry name" value="PASTA_pknB"/>
    <property type="match status" value="4"/>
</dbReference>
<dbReference type="PANTHER" id="PTHR43289">
    <property type="entry name" value="MITOGEN-ACTIVATED PROTEIN KINASE KINASE KINASE 20-RELATED"/>
    <property type="match status" value="1"/>
</dbReference>
<dbReference type="Gene3D" id="3.30.10.20">
    <property type="match status" value="4"/>
</dbReference>
<organism evidence="13 14">
    <name type="scientific">Actinokineospora alba</name>
    <dbReference type="NCBI Taxonomy" id="504798"/>
    <lineage>
        <taxon>Bacteria</taxon>
        <taxon>Bacillati</taxon>
        <taxon>Actinomycetota</taxon>
        <taxon>Actinomycetes</taxon>
        <taxon>Pseudonocardiales</taxon>
        <taxon>Pseudonocardiaceae</taxon>
        <taxon>Actinokineospora</taxon>
    </lineage>
</organism>